<evidence type="ECO:0008006" key="6">
    <source>
        <dbReference type="Google" id="ProtNLM"/>
    </source>
</evidence>
<dbReference type="Pfam" id="PF01535">
    <property type="entry name" value="PPR"/>
    <property type="match status" value="2"/>
</dbReference>
<feature type="repeat" description="PPR" evidence="3">
    <location>
        <begin position="86"/>
        <end position="120"/>
    </location>
</feature>
<dbReference type="Pfam" id="PF13041">
    <property type="entry name" value="PPR_2"/>
    <property type="match status" value="1"/>
</dbReference>
<dbReference type="EMBL" id="JRKL02001923">
    <property type="protein sequence ID" value="KAF3961297.1"/>
    <property type="molecule type" value="Genomic_DNA"/>
</dbReference>
<keyword evidence="5" id="KW-1185">Reference proteome</keyword>
<dbReference type="PANTHER" id="PTHR47941">
    <property type="entry name" value="PENTATRICOPEPTIDE REPEAT-CONTAINING PROTEIN 3, MITOCHONDRIAL"/>
    <property type="match status" value="1"/>
</dbReference>
<evidence type="ECO:0000256" key="2">
    <source>
        <dbReference type="ARBA" id="ARBA00022737"/>
    </source>
</evidence>
<dbReference type="OrthoDB" id="185373at2759"/>
<accession>A0A8J4QYL3</accession>
<name>A0A8J4QYL3_9ROSI</name>
<gene>
    <name evidence="4" type="ORF">CMV_014071</name>
</gene>
<comment type="caution">
    <text evidence="4">The sequence shown here is derived from an EMBL/GenBank/DDBJ whole genome shotgun (WGS) entry which is preliminary data.</text>
</comment>
<reference evidence="4" key="1">
    <citation type="submission" date="2020-03" db="EMBL/GenBank/DDBJ databases">
        <title>Castanea mollissima Vanexum genome sequencing.</title>
        <authorList>
            <person name="Staton M."/>
        </authorList>
    </citation>
    <scope>NUCLEOTIDE SEQUENCE</scope>
    <source>
        <tissue evidence="4">Leaf</tissue>
    </source>
</reference>
<evidence type="ECO:0000313" key="5">
    <source>
        <dbReference type="Proteomes" id="UP000737018"/>
    </source>
</evidence>
<sequence>MKAVNVSPNTVTYNALINGYSQGGSSEMGGRLYDEMLRSQVKADILTYNICLDFGTMQGGGQCVRKNSERAFQLYKSMVRSGCHLNEQALKMLISTFCKNEDFDGAVQVLREVIERSMTPDSGILSEVFVGLCQCGKSQLAKMSCSEMEARHLIPAGFEKSKTMNFGAENENKASGDNWHNKGQLYTDFLL</sequence>
<dbReference type="Proteomes" id="UP000737018">
    <property type="component" value="Unassembled WGS sequence"/>
</dbReference>
<feature type="repeat" description="PPR" evidence="3">
    <location>
        <begin position="9"/>
        <end position="43"/>
    </location>
</feature>
<keyword evidence="2" id="KW-0677">Repeat</keyword>
<evidence type="ECO:0000256" key="3">
    <source>
        <dbReference type="PROSITE-ProRule" id="PRU00708"/>
    </source>
</evidence>
<dbReference type="Gene3D" id="1.25.40.10">
    <property type="entry name" value="Tetratricopeptide repeat domain"/>
    <property type="match status" value="2"/>
</dbReference>
<organism evidence="4 5">
    <name type="scientific">Castanea mollissima</name>
    <name type="common">Chinese chestnut</name>
    <dbReference type="NCBI Taxonomy" id="60419"/>
    <lineage>
        <taxon>Eukaryota</taxon>
        <taxon>Viridiplantae</taxon>
        <taxon>Streptophyta</taxon>
        <taxon>Embryophyta</taxon>
        <taxon>Tracheophyta</taxon>
        <taxon>Spermatophyta</taxon>
        <taxon>Magnoliopsida</taxon>
        <taxon>eudicotyledons</taxon>
        <taxon>Gunneridae</taxon>
        <taxon>Pentapetalae</taxon>
        <taxon>rosids</taxon>
        <taxon>fabids</taxon>
        <taxon>Fagales</taxon>
        <taxon>Fagaceae</taxon>
        <taxon>Castanea</taxon>
    </lineage>
</organism>
<protein>
    <recommendedName>
        <fullName evidence="6">Pentatricopeptide repeat-containing protein</fullName>
    </recommendedName>
</protein>
<comment type="similarity">
    <text evidence="1">Belongs to the PPR family. P subfamily.</text>
</comment>
<dbReference type="InterPro" id="IPR011990">
    <property type="entry name" value="TPR-like_helical_dom_sf"/>
</dbReference>
<evidence type="ECO:0000256" key="1">
    <source>
        <dbReference type="ARBA" id="ARBA00007626"/>
    </source>
</evidence>
<dbReference type="AlphaFoldDB" id="A0A8J4QYL3"/>
<dbReference type="PROSITE" id="PS51375">
    <property type="entry name" value="PPR"/>
    <property type="match status" value="2"/>
</dbReference>
<dbReference type="NCBIfam" id="TIGR00756">
    <property type="entry name" value="PPR"/>
    <property type="match status" value="3"/>
</dbReference>
<proteinExistence type="inferred from homology"/>
<dbReference type="InterPro" id="IPR002885">
    <property type="entry name" value="PPR_rpt"/>
</dbReference>
<evidence type="ECO:0000313" key="4">
    <source>
        <dbReference type="EMBL" id="KAF3961297.1"/>
    </source>
</evidence>